<dbReference type="SMART" id="SM01321">
    <property type="entry name" value="Y1_Tnp"/>
    <property type="match status" value="1"/>
</dbReference>
<dbReference type="EMBL" id="JABKAU010000005">
    <property type="protein sequence ID" value="NVO30414.1"/>
    <property type="molecule type" value="Genomic_DNA"/>
</dbReference>
<reference evidence="2 3" key="1">
    <citation type="submission" date="2020-05" db="EMBL/GenBank/DDBJ databases">
        <title>Hymenobacter terrestris sp. nov. and Hymenobacter lapidiphilus sp. nov., isolated from regoliths in Antarctica.</title>
        <authorList>
            <person name="Sedlacek I."/>
            <person name="Pantucek R."/>
            <person name="Zeman M."/>
            <person name="Holochova P."/>
            <person name="Kralova S."/>
            <person name="Stankova E."/>
            <person name="Sedo O."/>
            <person name="Micenkova L."/>
            <person name="Svec P."/>
            <person name="Gupta V."/>
            <person name="Sood U."/>
            <person name="Korpole U.S."/>
            <person name="Lal R."/>
        </authorList>
    </citation>
    <scope>NUCLEOTIDE SEQUENCE [LARGE SCALE GENOMIC DNA]</scope>
    <source>
        <strain evidence="2 3">P5342</strain>
    </source>
</reference>
<proteinExistence type="predicted"/>
<sequence>MEPLPERRSIRYAGYDYDMAGYYSLTLCAQGKAHLFGMLPPDAPLQLSALGETVVAELLALADHYPTIRLDTWVLMPNHVHLLLALTHNRAVSVSQLVGSFKSRCYQEWRRALLAAGHTAPPSCWQRNYYERIIRSPGELEAQRHYILDNPSRWNTM</sequence>
<dbReference type="Gene3D" id="3.30.70.1290">
    <property type="entry name" value="Transposase IS200-like"/>
    <property type="match status" value="1"/>
</dbReference>
<dbReference type="GO" id="GO:0006313">
    <property type="term" value="P:DNA transposition"/>
    <property type="evidence" value="ECO:0007669"/>
    <property type="project" value="InterPro"/>
</dbReference>
<organism evidence="2 3">
    <name type="scientific">Hymenobacter lapidiphilus</name>
    <dbReference type="NCBI Taxonomy" id="2608003"/>
    <lineage>
        <taxon>Bacteria</taxon>
        <taxon>Pseudomonadati</taxon>
        <taxon>Bacteroidota</taxon>
        <taxon>Cytophagia</taxon>
        <taxon>Cytophagales</taxon>
        <taxon>Hymenobacteraceae</taxon>
        <taxon>Hymenobacter</taxon>
    </lineage>
</organism>
<gene>
    <name evidence="2" type="ORF">HW554_04275</name>
</gene>
<dbReference type="GO" id="GO:0043565">
    <property type="term" value="F:sequence-specific DNA binding"/>
    <property type="evidence" value="ECO:0007669"/>
    <property type="project" value="TreeGrafter"/>
</dbReference>
<name>A0A7Y7PM85_9BACT</name>
<evidence type="ECO:0000313" key="2">
    <source>
        <dbReference type="EMBL" id="NVO30414.1"/>
    </source>
</evidence>
<comment type="caution">
    <text evidence="2">The sequence shown here is derived from an EMBL/GenBank/DDBJ whole genome shotgun (WGS) entry which is preliminary data.</text>
</comment>
<keyword evidence="3" id="KW-1185">Reference proteome</keyword>
<dbReference type="AlphaFoldDB" id="A0A7Y7PM85"/>
<dbReference type="SUPFAM" id="SSF143422">
    <property type="entry name" value="Transposase IS200-like"/>
    <property type="match status" value="1"/>
</dbReference>
<dbReference type="PANTHER" id="PTHR36966:SF1">
    <property type="entry name" value="REP-ASSOCIATED TYROSINE TRANSPOSASE"/>
    <property type="match status" value="1"/>
</dbReference>
<dbReference type="InterPro" id="IPR052715">
    <property type="entry name" value="RAYT_transposase"/>
</dbReference>
<dbReference type="InterPro" id="IPR002686">
    <property type="entry name" value="Transposase_17"/>
</dbReference>
<dbReference type="PANTHER" id="PTHR36966">
    <property type="entry name" value="REP-ASSOCIATED TYROSINE TRANSPOSASE"/>
    <property type="match status" value="1"/>
</dbReference>
<evidence type="ECO:0000313" key="3">
    <source>
        <dbReference type="Proteomes" id="UP000565521"/>
    </source>
</evidence>
<dbReference type="InterPro" id="IPR036515">
    <property type="entry name" value="Transposase_17_sf"/>
</dbReference>
<dbReference type="GO" id="GO:0004803">
    <property type="term" value="F:transposase activity"/>
    <property type="evidence" value="ECO:0007669"/>
    <property type="project" value="InterPro"/>
</dbReference>
<dbReference type="RefSeq" id="WP_176907118.1">
    <property type="nucleotide sequence ID" value="NZ_JABKAU010000005.1"/>
</dbReference>
<accession>A0A7Y7PM85</accession>
<feature type="domain" description="Transposase IS200-like" evidence="1">
    <location>
        <begin position="19"/>
        <end position="150"/>
    </location>
</feature>
<dbReference type="Pfam" id="PF01797">
    <property type="entry name" value="Y1_Tnp"/>
    <property type="match status" value="1"/>
</dbReference>
<dbReference type="Proteomes" id="UP000565521">
    <property type="component" value="Unassembled WGS sequence"/>
</dbReference>
<protein>
    <submittedName>
        <fullName evidence="2">Transposase</fullName>
    </submittedName>
</protein>
<evidence type="ECO:0000259" key="1">
    <source>
        <dbReference type="SMART" id="SM01321"/>
    </source>
</evidence>